<accession>A0A060RMK2</accession>
<dbReference type="VEuPathDB" id="PlasmoDB:PRCDC_0059200"/>
<reference evidence="2" key="1">
    <citation type="submission" date="2014-01" db="EMBL/GenBank/DDBJ databases">
        <authorList>
            <person name="Aslett M."/>
        </authorList>
    </citation>
    <scope>NUCLEOTIDE SEQUENCE</scope>
    <source>
        <strain evidence="2">CDC</strain>
    </source>
</reference>
<dbReference type="AlphaFoldDB" id="A0A060RMK2"/>
<name>A0A060RMK2_PLARE</name>
<feature type="transmembrane region" description="Helical" evidence="1">
    <location>
        <begin position="288"/>
        <end position="313"/>
    </location>
</feature>
<evidence type="ECO:0000313" key="2">
    <source>
        <dbReference type="EMBL" id="CDO61961.1"/>
    </source>
</evidence>
<keyword evidence="1" id="KW-1133">Transmembrane helix</keyword>
<dbReference type="InterPro" id="IPR006373">
    <property type="entry name" value="VSA_Rifin"/>
</dbReference>
<dbReference type="NCBIfam" id="TIGR01477">
    <property type="entry name" value="RIFIN"/>
    <property type="match status" value="1"/>
</dbReference>
<evidence type="ECO:0000256" key="1">
    <source>
        <dbReference type="SAM" id="Phobius"/>
    </source>
</evidence>
<reference evidence="2" key="2">
    <citation type="submission" date="2014-05" db="EMBL/GenBank/DDBJ databases">
        <title>The genome sequences of chimpanzee malaria parasites reveal the path to human adaptation.</title>
        <authorList>
            <person name="Otto T.D."/>
            <person name="Rayner J.C."/>
            <person name="Boehme U."/>
            <person name="Pain A."/>
            <person name="Spottiswoode N."/>
            <person name="Sanders M."/>
            <person name="Quail M."/>
            <person name="Ollomo B."/>
            <person name="Renaud F."/>
            <person name="Thomas A.W."/>
            <person name="Prugnolle F."/>
            <person name="Conway D.J."/>
            <person name="Newbold C."/>
            <person name="Berriman M."/>
        </authorList>
    </citation>
    <scope>NUCLEOTIDE SEQUENCE [LARGE SCALE GENOMIC DNA]</scope>
    <source>
        <strain evidence="2">CDC</strain>
    </source>
</reference>
<sequence>MIVHYINILFFSLPLNILVNTHKKKSSITHHIPISRLLCECELYAPANYDNDQEMKSVMETFNKQTQQRFHEYDNRMKNTRQKCKERCDEEIQKIILKDRLEKELMDKFATLQTDIQSDAIRTCICEKSLADKTEKFCLNCGKNIGAIAPWWGLVCGVGYSGWLNTAMEAAAQKGIDAGMATAIKILKVNFGLGNLTSSQWTKLISAETFKNQPLLASNLKEISDEICVMVDGTYDGDAICLFKQFGDLRLSKAIATHTKTATADAAAEAASVESAEINLINAAGSTYYTVITASVVAIVVIVFVMFIIYLILRYRRKKKMKKKLQYIKLLE</sequence>
<dbReference type="Pfam" id="PF02009">
    <property type="entry name" value="RIFIN"/>
    <property type="match status" value="1"/>
</dbReference>
<keyword evidence="1" id="KW-0472">Membrane</keyword>
<dbReference type="Proteomes" id="UP000027581">
    <property type="component" value="Unassembled WGS sequence"/>
</dbReference>
<proteinExistence type="predicted"/>
<dbReference type="EMBL" id="HG810642">
    <property type="protein sequence ID" value="CDO61961.1"/>
    <property type="molecule type" value="Genomic_DNA"/>
</dbReference>
<keyword evidence="3" id="KW-1185">Reference proteome</keyword>
<gene>
    <name evidence="2" type="primary">RIF</name>
    <name evidence="2" type="ORF">PRCDC_0059200</name>
</gene>
<evidence type="ECO:0000313" key="3">
    <source>
        <dbReference type="Proteomes" id="UP000027581"/>
    </source>
</evidence>
<dbReference type="VEuPathDB" id="PlasmoDB:PRG01_0900600"/>
<keyword evidence="1" id="KW-0812">Transmembrane</keyword>
<organism evidence="2 3">
    <name type="scientific">Plasmodium reichenowi</name>
    <dbReference type="NCBI Taxonomy" id="5854"/>
    <lineage>
        <taxon>Eukaryota</taxon>
        <taxon>Sar</taxon>
        <taxon>Alveolata</taxon>
        <taxon>Apicomplexa</taxon>
        <taxon>Aconoidasida</taxon>
        <taxon>Haemosporida</taxon>
        <taxon>Plasmodiidae</taxon>
        <taxon>Plasmodium</taxon>
        <taxon>Plasmodium (Laverania)</taxon>
    </lineage>
</organism>
<dbReference type="PhylomeDB" id="A0A060RMK2"/>
<protein>
    <submittedName>
        <fullName evidence="2">Rifin</fullName>
    </submittedName>
</protein>